<evidence type="ECO:0000313" key="3">
    <source>
        <dbReference type="Proteomes" id="UP000317039"/>
    </source>
</evidence>
<dbReference type="PRINTS" id="PR01217">
    <property type="entry name" value="PRICHEXTENSN"/>
</dbReference>
<dbReference type="KEGG" id="nod:FOH10_22400"/>
<dbReference type="RefSeq" id="WP_143982200.1">
    <property type="nucleotide sequence ID" value="NZ_CP041695.1"/>
</dbReference>
<accession>A0A516NQ90</accession>
<feature type="compositionally biased region" description="Low complexity" evidence="1">
    <location>
        <begin position="481"/>
        <end position="513"/>
    </location>
</feature>
<feature type="compositionally biased region" description="Low complexity" evidence="1">
    <location>
        <begin position="353"/>
        <end position="369"/>
    </location>
</feature>
<feature type="compositionally biased region" description="Polar residues" evidence="1">
    <location>
        <begin position="649"/>
        <end position="660"/>
    </location>
</feature>
<feature type="region of interest" description="Disordered" evidence="1">
    <location>
        <begin position="481"/>
        <end position="690"/>
    </location>
</feature>
<name>A0A516NQ90_9NOCA</name>
<evidence type="ECO:0000256" key="1">
    <source>
        <dbReference type="SAM" id="MobiDB-lite"/>
    </source>
</evidence>
<proteinExistence type="predicted"/>
<dbReference type="GeneID" id="80335114"/>
<feature type="region of interest" description="Disordered" evidence="1">
    <location>
        <begin position="310"/>
        <end position="369"/>
    </location>
</feature>
<protein>
    <submittedName>
        <fullName evidence="2">Uncharacterized protein</fullName>
    </submittedName>
</protein>
<gene>
    <name evidence="2" type="ORF">FOH10_22400</name>
</gene>
<organism evidence="2 3">
    <name type="scientific">Nocardia otitidiscaviarum</name>
    <dbReference type="NCBI Taxonomy" id="1823"/>
    <lineage>
        <taxon>Bacteria</taxon>
        <taxon>Bacillati</taxon>
        <taxon>Actinomycetota</taxon>
        <taxon>Actinomycetes</taxon>
        <taxon>Mycobacteriales</taxon>
        <taxon>Nocardiaceae</taxon>
        <taxon>Nocardia</taxon>
    </lineage>
</organism>
<feature type="compositionally biased region" description="Low complexity" evidence="1">
    <location>
        <begin position="523"/>
        <end position="539"/>
    </location>
</feature>
<dbReference type="AlphaFoldDB" id="A0A516NQ90"/>
<dbReference type="EMBL" id="CP041695">
    <property type="protein sequence ID" value="QDP81059.1"/>
    <property type="molecule type" value="Genomic_DNA"/>
</dbReference>
<evidence type="ECO:0000313" key="2">
    <source>
        <dbReference type="EMBL" id="QDP81059.1"/>
    </source>
</evidence>
<reference evidence="2 3" key="1">
    <citation type="submission" date="2019-07" db="EMBL/GenBank/DDBJ databases">
        <title>Complete Genome Sequence and Methylome Analysis of Nocardia otitidis-caviarum NEB252.</title>
        <authorList>
            <person name="Fomenkov A."/>
            <person name="Anton B.P."/>
            <person name="Vincze T."/>
            <person name="Roberts R.J."/>
        </authorList>
    </citation>
    <scope>NUCLEOTIDE SEQUENCE [LARGE SCALE GENOMIC DNA]</scope>
    <source>
        <strain evidence="2 3">NEB252</strain>
    </source>
</reference>
<feature type="region of interest" description="Disordered" evidence="1">
    <location>
        <begin position="43"/>
        <end position="77"/>
    </location>
</feature>
<feature type="compositionally biased region" description="Low complexity" evidence="1">
    <location>
        <begin position="554"/>
        <end position="610"/>
    </location>
</feature>
<dbReference type="Proteomes" id="UP000317039">
    <property type="component" value="Chromosome"/>
</dbReference>
<sequence length="782" mass="76368">MTRDQSFDDEAGPGEDADTAYRLATGISRVARAGAYVTGGALIAANGSPDRTGDSHDSRNVGWAQPDDPEPDAPSPVITFPELDPESVPPLLGGIEPVAEQLGTDAGLFPTDFGQHGVPGYGHNPTADWDPSATLRQPTGFDPSAGLGQSAYDPSVGIGQPPSAFDPATGPGRPAEAFDPSAGLQRPAGFDPSAGLGRPDGDHGFGMPGLDEPQQLWNQFGQGLKLPGTEGLNLPGMNGGGFGPVNSGNGVDSGVFDGIGENFGVVVTTDTGFSMHVGLDGVWVDSHMNIEIGVGDVGDQLDRFNQSVEDALSDPSKINPAATQGSGAVDQSVGGLSGLRGQGANSPGTGANPVPGTAPSATGPTPVGTPAAPAPVAPAVAPAVAPVSVAPVAPAAPIAPVAPAPVAAAPVAPAAPIPVPVAPAPVAPAIVAQPVTATPWQTTIQPDAATKPIANVLAAPEGPSPLTAPAIAAPALLDTTRPTETTTPQQPTATVIAQPTTPTGGASTPTTGPQVSTPNTTDAGGLLTPTPGAPTTLPGRTDTATTELPGVTDGASTTVPGTGGAATTKPGVDGGTTTVPGTDGGTTTAPGADGGTTTAPGTDGGTTAPGTDGGSGTPTGNVPTTTPPVPSPGTGIDVAPTQPDDIDTGPTQVPSISAPQPSVDLPDGNTPDLDVPTVAPTPAPDLGTDGGLGTGPGVVTPEPMPQPAPTLVKPSIAPQPAKPIADVQDGGYHAALYGGHDDFAYGSSLAYPGGALSTQLMPDATLAESHHPVSGSHDITLL</sequence>